<protein>
    <submittedName>
        <fullName evidence="1">Uncharacterized protein</fullName>
    </submittedName>
</protein>
<dbReference type="HOGENOM" id="CLU_2647478_0_0_4"/>
<proteinExistence type="predicted"/>
<evidence type="ECO:0000313" key="2">
    <source>
        <dbReference type="Proteomes" id="UP000001680"/>
    </source>
</evidence>
<organism evidence="1 2">
    <name type="scientific">Burkholderia ambifaria (strain MC40-6)</name>
    <dbReference type="NCBI Taxonomy" id="398577"/>
    <lineage>
        <taxon>Bacteria</taxon>
        <taxon>Pseudomonadati</taxon>
        <taxon>Pseudomonadota</taxon>
        <taxon>Betaproteobacteria</taxon>
        <taxon>Burkholderiales</taxon>
        <taxon>Burkholderiaceae</taxon>
        <taxon>Burkholderia</taxon>
        <taxon>Burkholderia cepacia complex</taxon>
    </lineage>
</organism>
<evidence type="ECO:0000313" key="1">
    <source>
        <dbReference type="EMBL" id="ACB66340.1"/>
    </source>
</evidence>
<dbReference type="Proteomes" id="UP000001680">
    <property type="component" value="Chromosome 2"/>
</dbReference>
<dbReference type="AlphaFoldDB" id="B1Z206"/>
<gene>
    <name evidence="1" type="ordered locus">BamMC406_3873</name>
</gene>
<dbReference type="KEGG" id="bac:BamMC406_3873"/>
<dbReference type="EMBL" id="CP001026">
    <property type="protein sequence ID" value="ACB66340.1"/>
    <property type="molecule type" value="Genomic_DNA"/>
</dbReference>
<sequence>MTLVRILCLGLFVRMAGSLRASGARSFPALCVARVSRHERGDRSRRVAGQQAAACAACAAIERHLGATLLPMHLFG</sequence>
<reference evidence="2" key="1">
    <citation type="submission" date="2008-04" db="EMBL/GenBank/DDBJ databases">
        <title>Complete sequence of chromosome 2 of Burkholderia ambifaria MC40-6.</title>
        <authorList>
            <person name="Copeland A."/>
            <person name="Lucas S."/>
            <person name="Lapidus A."/>
            <person name="Glavina del Rio T."/>
            <person name="Dalin E."/>
            <person name="Tice H."/>
            <person name="Pitluck S."/>
            <person name="Chain P."/>
            <person name="Malfatti S."/>
            <person name="Shin M."/>
            <person name="Vergez L."/>
            <person name="Lang D."/>
            <person name="Schmutz J."/>
            <person name="Larimer F."/>
            <person name="Land M."/>
            <person name="Hauser L."/>
            <person name="Kyrpides N."/>
            <person name="Lykidis A."/>
            <person name="Ramette A."/>
            <person name="Konstantinidis K."/>
            <person name="Tiedje J."/>
            <person name="Richardson P."/>
        </authorList>
    </citation>
    <scope>NUCLEOTIDE SEQUENCE [LARGE SCALE GENOMIC DNA]</scope>
    <source>
        <strain evidence="2">MC40-6</strain>
    </source>
</reference>
<accession>B1Z206</accession>
<name>B1Z206_BURA4</name>